<evidence type="ECO:0000313" key="5">
    <source>
        <dbReference type="Proteomes" id="UP000675284"/>
    </source>
</evidence>
<evidence type="ECO:0000259" key="3">
    <source>
        <dbReference type="PROSITE" id="PS51387"/>
    </source>
</evidence>
<sequence length="442" mass="50449">MKETREWKNWSETAHCKPREVLFPTSAEEVCDYVNMARKEQRRIRVVGAGHSFTEIAVSEDYLMSLDHLTGVTHLDKELNTATILAGTRLHELSKQLAAEGYSQENLGDINVQSIAGAISTGTHGTGIKFGNLATQVLSFTLVTAKGETLTIAKEQDETLFHAGVISLGLLGVIVEITISVIPAPTYKLTSSKYKFRDLLEQLPTLIEQNRHFECFLFPYSDLVQIKTMNLSEQAPQSLRKHRMEALIVENHLFKLLSETVRLFPSTSRSISRLSAKAIGSSTIHGKSFDLFATERRVRFREMEYSIPLENVKVALIAIREKIETARYQVHFPIEVRMVKQDQFWLSPAYKRNSAYIAFHMYKGMPYENYFGDMEKLLQNYQGRPHWGKMHKLNLSKLKALYPKLDEFLNIRKQLDPTGLFLNDYVVDLFALQTMGDEASIF</sequence>
<dbReference type="Gene3D" id="3.30.43.10">
    <property type="entry name" value="Uridine Diphospho-n-acetylenolpyruvylglucosamine Reductase, domain 2"/>
    <property type="match status" value="1"/>
</dbReference>
<dbReference type="GO" id="GO:0016020">
    <property type="term" value="C:membrane"/>
    <property type="evidence" value="ECO:0007669"/>
    <property type="project" value="InterPro"/>
</dbReference>
<dbReference type="RefSeq" id="WP_166530481.1">
    <property type="nucleotide sequence ID" value="NZ_JAGSOT010000032.1"/>
</dbReference>
<dbReference type="PANTHER" id="PTHR43762">
    <property type="entry name" value="L-GULONOLACTONE OXIDASE"/>
    <property type="match status" value="1"/>
</dbReference>
<keyword evidence="5" id="KW-1185">Reference proteome</keyword>
<dbReference type="SUPFAM" id="SSF56176">
    <property type="entry name" value="FAD-binding/transporter-associated domain-like"/>
    <property type="match status" value="1"/>
</dbReference>
<dbReference type="InterPro" id="IPR016171">
    <property type="entry name" value="Vanillyl_alc_oxidase_C-sub2"/>
</dbReference>
<dbReference type="InterPro" id="IPR016169">
    <property type="entry name" value="FAD-bd_PCMH_sub2"/>
</dbReference>
<dbReference type="PIRSF" id="PIRSF000136">
    <property type="entry name" value="LGO_GLO"/>
    <property type="match status" value="1"/>
</dbReference>
<dbReference type="InterPro" id="IPR036318">
    <property type="entry name" value="FAD-bd_PCMH-like_sf"/>
</dbReference>
<dbReference type="Proteomes" id="UP000675284">
    <property type="component" value="Unassembled WGS sequence"/>
</dbReference>
<dbReference type="InterPro" id="IPR016167">
    <property type="entry name" value="FAD-bd_PCMH_sub1"/>
</dbReference>
<evidence type="ECO:0000256" key="2">
    <source>
        <dbReference type="ARBA" id="ARBA00023002"/>
    </source>
</evidence>
<dbReference type="Gene3D" id="1.10.45.10">
    <property type="entry name" value="Vanillyl-alcohol Oxidase, Chain A, domain 4"/>
    <property type="match status" value="1"/>
</dbReference>
<dbReference type="Gene3D" id="3.30.70.2520">
    <property type="match status" value="1"/>
</dbReference>
<comment type="caution">
    <text evidence="4">The sequence shown here is derived from an EMBL/GenBank/DDBJ whole genome shotgun (WGS) entry which is preliminary data.</text>
</comment>
<keyword evidence="2" id="KW-0560">Oxidoreductase</keyword>
<protein>
    <submittedName>
        <fullName evidence="4">FAD-binding protein</fullName>
    </submittedName>
</protein>
<dbReference type="Pfam" id="PF04030">
    <property type="entry name" value="ALO"/>
    <property type="match status" value="1"/>
</dbReference>
<dbReference type="GO" id="GO:0071949">
    <property type="term" value="F:FAD binding"/>
    <property type="evidence" value="ECO:0007669"/>
    <property type="project" value="InterPro"/>
</dbReference>
<dbReference type="EMBL" id="JAGSOT010000032">
    <property type="protein sequence ID" value="MBR7796705.1"/>
    <property type="molecule type" value="Genomic_DNA"/>
</dbReference>
<dbReference type="PANTHER" id="PTHR43762:SF1">
    <property type="entry name" value="D-ARABINONO-1,4-LACTONE OXIDASE"/>
    <property type="match status" value="1"/>
</dbReference>
<evidence type="ECO:0000313" key="4">
    <source>
        <dbReference type="EMBL" id="MBR7796705.1"/>
    </source>
</evidence>
<organism evidence="4 5">
    <name type="scientific">Virgibacillus salarius</name>
    <dbReference type="NCBI Taxonomy" id="447199"/>
    <lineage>
        <taxon>Bacteria</taxon>
        <taxon>Bacillati</taxon>
        <taxon>Bacillota</taxon>
        <taxon>Bacilli</taxon>
        <taxon>Bacillales</taxon>
        <taxon>Bacillaceae</taxon>
        <taxon>Virgibacillus</taxon>
    </lineage>
</organism>
<dbReference type="Gene3D" id="3.30.465.10">
    <property type="match status" value="1"/>
</dbReference>
<accession>A0A941DU45</accession>
<dbReference type="InterPro" id="IPR016166">
    <property type="entry name" value="FAD-bd_PCMH"/>
</dbReference>
<evidence type="ECO:0000256" key="1">
    <source>
        <dbReference type="ARBA" id="ARBA00022630"/>
    </source>
</evidence>
<dbReference type="AlphaFoldDB" id="A0A941DU45"/>
<dbReference type="InterPro" id="IPR006094">
    <property type="entry name" value="Oxid_FAD_bind_N"/>
</dbReference>
<dbReference type="InterPro" id="IPR007173">
    <property type="entry name" value="ALO_C"/>
</dbReference>
<proteinExistence type="predicted"/>
<dbReference type="NCBIfam" id="TIGR01679">
    <property type="entry name" value="bact_FAD_ox"/>
    <property type="match status" value="1"/>
</dbReference>
<gene>
    <name evidence="4" type="ORF">KCX74_11710</name>
</gene>
<name>A0A941DU45_9BACI</name>
<dbReference type="Pfam" id="PF01565">
    <property type="entry name" value="FAD_binding_4"/>
    <property type="match status" value="1"/>
</dbReference>
<dbReference type="PROSITE" id="PS51387">
    <property type="entry name" value="FAD_PCMH"/>
    <property type="match status" value="1"/>
</dbReference>
<reference evidence="4" key="1">
    <citation type="submission" date="2021-04" db="EMBL/GenBank/DDBJ databases">
        <title>Isolation and polyphasic classification of algal microorganism.</title>
        <authorList>
            <person name="Wang S."/>
        </authorList>
    </citation>
    <scope>NUCLEOTIDE SEQUENCE</scope>
    <source>
        <strain evidence="4">720a</strain>
    </source>
</reference>
<keyword evidence="1" id="KW-0285">Flavoprotein</keyword>
<feature type="domain" description="FAD-binding PCMH-type" evidence="3">
    <location>
        <begin position="14"/>
        <end position="184"/>
    </location>
</feature>
<dbReference type="InterPro" id="IPR010031">
    <property type="entry name" value="FAD_lactone_oxidase-like"/>
</dbReference>
<dbReference type="GO" id="GO:0003885">
    <property type="term" value="F:D-arabinono-1,4-lactone oxidase activity"/>
    <property type="evidence" value="ECO:0007669"/>
    <property type="project" value="InterPro"/>
</dbReference>